<gene>
    <name evidence="4" type="ORF">R7226_16495</name>
</gene>
<proteinExistence type="predicted"/>
<dbReference type="Gene3D" id="2.60.40.10">
    <property type="entry name" value="Immunoglobulins"/>
    <property type="match status" value="2"/>
</dbReference>
<dbReference type="EMBL" id="JAWSTH010000043">
    <property type="protein sequence ID" value="MDW5595950.1"/>
    <property type="molecule type" value="Genomic_DNA"/>
</dbReference>
<sequence>MSSRFRPTRPRARVTAFAATVLAAGLLGAAPAHAGTFSGDVVLGPLWTLKSLGNIDLAPDGTGAMTYIVEEGGADHAYVSRLVNGSWSGPERVDGSLPGPSAQTVVSTGDGGRVSVVYANGGNIYAVTKPAADRPWGAIQTIWGAGGASDPHIDLSVNRKGYLVFTAPGPGGHDVRIAYSKDAAPWTLVGAPLDAAPGSDAGAGAGRPRVGASADGVAVVAWGESGSVIARRVMGVRPSTVFASANDGLVVEGLAATGADQPEVGIQDDDSFTGVAMRAVFDVGGVARSRVVYRRLRGSRFDGPSAVDATPFASGQGSISPHISNGGIGQGIVLGSSDTTNLTYAMLMRADVLPGPIQQVDSVAQSAAPTYAIPVTATPLKMLVAWQFTTPEGATDVRARFYNGRDFEPETVLSKSELGPTAAVRGLDAAGDDNGDIAVAYMQQTASGPAISVATVDQPPGRFAPRAGSKKWERTDRPTLEWTRSREAWGLNYRVAVDGAEVATTTRQSLRVPASLAQGAHTWQVTAVDRRGQSIQTRVGTVRVDTVPPTASVRVTGPRRPETALRLSLTSSDPSPAPAPGVRTAETSGVASAIVDWGDRSKREPLRAGADHTYARAGRYTIVVTVLDKAGNRTVVRTPLTLVRPKPRRRAGRGRADAR</sequence>
<dbReference type="RefSeq" id="WP_318598295.1">
    <property type="nucleotide sequence ID" value="NZ_JAWSTH010000043.1"/>
</dbReference>
<dbReference type="InterPro" id="IPR000601">
    <property type="entry name" value="PKD_dom"/>
</dbReference>
<dbReference type="InterPro" id="IPR023296">
    <property type="entry name" value="Glyco_hydro_beta-prop_sf"/>
</dbReference>
<dbReference type="SUPFAM" id="SSF49299">
    <property type="entry name" value="PKD domain"/>
    <property type="match status" value="1"/>
</dbReference>
<comment type="caution">
    <text evidence="4">The sequence shown here is derived from an EMBL/GenBank/DDBJ whole genome shotgun (WGS) entry which is preliminary data.</text>
</comment>
<evidence type="ECO:0000313" key="4">
    <source>
        <dbReference type="EMBL" id="MDW5595950.1"/>
    </source>
</evidence>
<feature type="region of interest" description="Disordered" evidence="1">
    <location>
        <begin position="568"/>
        <end position="587"/>
    </location>
</feature>
<dbReference type="InterPro" id="IPR035986">
    <property type="entry name" value="PKD_dom_sf"/>
</dbReference>
<organism evidence="4 5">
    <name type="scientific">Conexibacter stalactiti</name>
    <dbReference type="NCBI Taxonomy" id="1940611"/>
    <lineage>
        <taxon>Bacteria</taxon>
        <taxon>Bacillati</taxon>
        <taxon>Actinomycetota</taxon>
        <taxon>Thermoleophilia</taxon>
        <taxon>Solirubrobacterales</taxon>
        <taxon>Conexibacteraceae</taxon>
        <taxon>Conexibacter</taxon>
    </lineage>
</organism>
<reference evidence="5" key="1">
    <citation type="submission" date="2023-07" db="EMBL/GenBank/DDBJ databases">
        <title>Conexibacter stalactiti sp. nov., isolated from stalactites in a lava cave and emended description of the genus Conexibacter.</title>
        <authorList>
            <person name="Lee S.D."/>
        </authorList>
    </citation>
    <scope>NUCLEOTIDE SEQUENCE [LARGE SCALE GENOMIC DNA]</scope>
    <source>
        <strain evidence="5">KCTC 39840</strain>
    </source>
</reference>
<keyword evidence="2" id="KW-0732">Signal</keyword>
<dbReference type="PROSITE" id="PS50093">
    <property type="entry name" value="PKD"/>
    <property type="match status" value="1"/>
</dbReference>
<keyword evidence="5" id="KW-1185">Reference proteome</keyword>
<name>A0ABU4HRT1_9ACTN</name>
<protein>
    <recommendedName>
        <fullName evidence="3">PKD domain-containing protein</fullName>
    </recommendedName>
</protein>
<dbReference type="Proteomes" id="UP001284601">
    <property type="component" value="Unassembled WGS sequence"/>
</dbReference>
<feature type="signal peptide" evidence="2">
    <location>
        <begin position="1"/>
        <end position="34"/>
    </location>
</feature>
<evidence type="ECO:0000256" key="1">
    <source>
        <dbReference type="SAM" id="MobiDB-lite"/>
    </source>
</evidence>
<feature type="chain" id="PRO_5047455344" description="PKD domain-containing protein" evidence="2">
    <location>
        <begin position="35"/>
        <end position="659"/>
    </location>
</feature>
<dbReference type="InterPro" id="IPR013783">
    <property type="entry name" value="Ig-like_fold"/>
</dbReference>
<evidence type="ECO:0000259" key="3">
    <source>
        <dbReference type="PROSITE" id="PS50093"/>
    </source>
</evidence>
<dbReference type="SUPFAM" id="SSF75005">
    <property type="entry name" value="Arabinanase/levansucrase/invertase"/>
    <property type="match status" value="1"/>
</dbReference>
<evidence type="ECO:0000256" key="2">
    <source>
        <dbReference type="SAM" id="SignalP"/>
    </source>
</evidence>
<accession>A0ABU4HRT1</accession>
<feature type="domain" description="PKD" evidence="3">
    <location>
        <begin position="596"/>
        <end position="634"/>
    </location>
</feature>
<evidence type="ECO:0000313" key="5">
    <source>
        <dbReference type="Proteomes" id="UP001284601"/>
    </source>
</evidence>